<dbReference type="AlphaFoldDB" id="A0A1G9UQD1"/>
<accession>A0A1G9UQD1</accession>
<dbReference type="InterPro" id="IPR025620">
    <property type="entry name" value="YlaH"/>
</dbReference>
<gene>
    <name evidence="2" type="ORF">SAMN04488137_1072</name>
</gene>
<dbReference type="STRING" id="459525.SAMN04488137_1072"/>
<proteinExistence type="predicted"/>
<keyword evidence="1" id="KW-1133">Transmembrane helix</keyword>
<evidence type="ECO:0000256" key="1">
    <source>
        <dbReference type="SAM" id="Phobius"/>
    </source>
</evidence>
<dbReference type="Proteomes" id="UP000199544">
    <property type="component" value="Unassembled WGS sequence"/>
</dbReference>
<keyword evidence="1" id="KW-0812">Transmembrane</keyword>
<dbReference type="EMBL" id="FNHW01000001">
    <property type="protein sequence ID" value="SDM62073.1"/>
    <property type="molecule type" value="Genomic_DNA"/>
</dbReference>
<feature type="transmembrane region" description="Helical" evidence="1">
    <location>
        <begin position="28"/>
        <end position="48"/>
    </location>
</feature>
<reference evidence="3" key="1">
    <citation type="submission" date="2016-10" db="EMBL/GenBank/DDBJ databases">
        <authorList>
            <person name="Varghese N."/>
            <person name="Submissions S."/>
        </authorList>
    </citation>
    <scope>NUCLEOTIDE SEQUENCE [LARGE SCALE GENOMIC DNA]</scope>
    <source>
        <strain evidence="3">CGMCC 1.6854</strain>
    </source>
</reference>
<evidence type="ECO:0000313" key="2">
    <source>
        <dbReference type="EMBL" id="SDM62073.1"/>
    </source>
</evidence>
<dbReference type="OrthoDB" id="2680377at2"/>
<dbReference type="Pfam" id="PF14036">
    <property type="entry name" value="YlaH"/>
    <property type="match status" value="1"/>
</dbReference>
<sequence length="111" mass="12084">MNDKKVMSATGEDSSPIALLLGINEHPVAGFFLLYLVITLLTILVYKLGFAKKLPPLKSAVIYVLLVLGCFPLTFFGIGLPVAEGLLCAAAVLIIYKIRLHQSKRNKAENL</sequence>
<keyword evidence="1" id="KW-0472">Membrane</keyword>
<protein>
    <submittedName>
        <fullName evidence="2">YlaH-like protein</fullName>
    </submittedName>
</protein>
<organism evidence="2 3">
    <name type="scientific">Fictibacillus solisalsi</name>
    <dbReference type="NCBI Taxonomy" id="459525"/>
    <lineage>
        <taxon>Bacteria</taxon>
        <taxon>Bacillati</taxon>
        <taxon>Bacillota</taxon>
        <taxon>Bacilli</taxon>
        <taxon>Bacillales</taxon>
        <taxon>Fictibacillaceae</taxon>
        <taxon>Fictibacillus</taxon>
    </lineage>
</organism>
<feature type="transmembrane region" description="Helical" evidence="1">
    <location>
        <begin position="82"/>
        <end position="98"/>
    </location>
</feature>
<name>A0A1G9UQD1_9BACL</name>
<evidence type="ECO:0000313" key="3">
    <source>
        <dbReference type="Proteomes" id="UP000199544"/>
    </source>
</evidence>
<keyword evidence="3" id="KW-1185">Reference proteome</keyword>